<keyword evidence="1" id="KW-0732">Signal</keyword>
<feature type="compositionally biased region" description="Basic and acidic residues" evidence="2">
    <location>
        <begin position="509"/>
        <end position="520"/>
    </location>
</feature>
<dbReference type="GO" id="GO:0030288">
    <property type="term" value="C:outer membrane-bounded periplasmic space"/>
    <property type="evidence" value="ECO:0007669"/>
    <property type="project" value="TreeGrafter"/>
</dbReference>
<protein>
    <submittedName>
        <fullName evidence="4">Organic solvent tolerance protein OstA</fullName>
    </submittedName>
</protein>
<name>A0A385SNL2_9BACT</name>
<feature type="domain" description="Organic solvent tolerance-like N-terminal" evidence="3">
    <location>
        <begin position="39"/>
        <end position="196"/>
    </location>
</feature>
<dbReference type="PANTHER" id="PTHR36504:SF1">
    <property type="entry name" value="LIPOPOLYSACCHARIDE EXPORT SYSTEM PROTEIN LPTA"/>
    <property type="match status" value="1"/>
</dbReference>
<evidence type="ECO:0000256" key="2">
    <source>
        <dbReference type="SAM" id="MobiDB-lite"/>
    </source>
</evidence>
<dbReference type="Pfam" id="PF13100">
    <property type="entry name" value="OstA_2"/>
    <property type="match status" value="1"/>
</dbReference>
<evidence type="ECO:0000313" key="5">
    <source>
        <dbReference type="Proteomes" id="UP000266183"/>
    </source>
</evidence>
<evidence type="ECO:0000259" key="3">
    <source>
        <dbReference type="Pfam" id="PF13100"/>
    </source>
</evidence>
<accession>A0A385SNL2</accession>
<dbReference type="GO" id="GO:0017089">
    <property type="term" value="F:glycolipid transfer activity"/>
    <property type="evidence" value="ECO:0007669"/>
    <property type="project" value="TreeGrafter"/>
</dbReference>
<dbReference type="InterPro" id="IPR052037">
    <property type="entry name" value="LPS_export_LptA"/>
</dbReference>
<feature type="region of interest" description="Disordered" evidence="2">
    <location>
        <begin position="506"/>
        <end position="531"/>
    </location>
</feature>
<dbReference type="Gene3D" id="2.60.450.10">
    <property type="entry name" value="Lipopolysaccharide (LPS) transport protein A like domain"/>
    <property type="match status" value="3"/>
</dbReference>
<dbReference type="GO" id="GO:0015920">
    <property type="term" value="P:lipopolysaccharide transport"/>
    <property type="evidence" value="ECO:0007669"/>
    <property type="project" value="TreeGrafter"/>
</dbReference>
<evidence type="ECO:0000256" key="1">
    <source>
        <dbReference type="ARBA" id="ARBA00022729"/>
    </source>
</evidence>
<dbReference type="AlphaFoldDB" id="A0A385SNL2"/>
<gene>
    <name evidence="4" type="ORF">D4L85_16625</name>
</gene>
<organism evidence="4 5">
    <name type="scientific">Chryseolinea soli</name>
    <dbReference type="NCBI Taxonomy" id="2321403"/>
    <lineage>
        <taxon>Bacteria</taxon>
        <taxon>Pseudomonadati</taxon>
        <taxon>Bacteroidota</taxon>
        <taxon>Cytophagia</taxon>
        <taxon>Cytophagales</taxon>
        <taxon>Fulvivirgaceae</taxon>
        <taxon>Chryseolinea</taxon>
    </lineage>
</organism>
<dbReference type="KEGG" id="chk:D4L85_16625"/>
<dbReference type="InterPro" id="IPR005653">
    <property type="entry name" value="OstA-like_N"/>
</dbReference>
<evidence type="ECO:0000313" key="4">
    <source>
        <dbReference type="EMBL" id="AYB32096.1"/>
    </source>
</evidence>
<dbReference type="EMBL" id="CP032382">
    <property type="protein sequence ID" value="AYB32096.1"/>
    <property type="molecule type" value="Genomic_DNA"/>
</dbReference>
<proteinExistence type="predicted"/>
<dbReference type="PANTHER" id="PTHR36504">
    <property type="entry name" value="LIPOPOLYSACCHARIDE EXPORT SYSTEM PROTEIN LPTA"/>
    <property type="match status" value="1"/>
</dbReference>
<sequence length="531" mass="60677">MFFMDLRYTLGTRFSMGMKCLILAAIALFSGMTSACAQKKVHLKQADRLQGGKAGEDRFDRVIGNVIFVQNTTTIYCDSAHFFKKRNYIEAFGRVRILEGDSVTITGNKLEYDGNVKLAKLRNDVVFTKLATSTLYTDYLDFDRPKNTAYYFNNGKLVDSINVLTSVKGYYNLTSNMASFKKNVHVKNPDYTMTSDSLQYNSRSKILYFRTPTTVVDKDSATFVYNDGEYDTKTRRSDLKLGEAESVDYKLEGDDYALDDIRKVYKLRGNVIMTSKKENIIIYGQASDYYKLKGVSKVYNNPYLAKVGDDSDTLFISADTLVSIDSPDPQKKRLLAYNHVKIYRGDLQGLADSLEYRAADSTIYFYKSPVLWTEGNQMTADTIRMLIKNNTIDRLFMNVNSFVISQDSLINFNQISGRKMTATFENKKISRVYVEGNGESIYYALSEKKDDKPVGTMGTNRIICSNILIRFRDGKVNNLSFYTRPEARFIPPHELKKEDMTLKGFSWKGDNKPKREDVVKPFHRKSPSIQP</sequence>
<dbReference type="GO" id="GO:0009279">
    <property type="term" value="C:cell outer membrane"/>
    <property type="evidence" value="ECO:0007669"/>
    <property type="project" value="TreeGrafter"/>
</dbReference>
<feature type="compositionally biased region" description="Basic residues" evidence="2">
    <location>
        <begin position="521"/>
        <end position="531"/>
    </location>
</feature>
<dbReference type="Proteomes" id="UP000266183">
    <property type="component" value="Chromosome"/>
</dbReference>
<keyword evidence="5" id="KW-1185">Reference proteome</keyword>
<reference evidence="5" key="1">
    <citation type="submission" date="2018-09" db="EMBL/GenBank/DDBJ databases">
        <title>Chryseolinea sp. KIS68-18 isolated from soil.</title>
        <authorList>
            <person name="Weon H.-Y."/>
            <person name="Kwon S.-W."/>
            <person name="Lee S.A."/>
        </authorList>
    </citation>
    <scope>NUCLEOTIDE SEQUENCE [LARGE SCALE GENOMIC DNA]</scope>
    <source>
        <strain evidence="5">KIS68-18</strain>
    </source>
</reference>